<evidence type="ECO:0000313" key="2">
    <source>
        <dbReference type="Proteomes" id="UP000010798"/>
    </source>
</evidence>
<gene>
    <name evidence="1" type="ordered locus">Sinac_4532</name>
</gene>
<protein>
    <submittedName>
        <fullName evidence="1">Uncharacterized protein</fullName>
    </submittedName>
</protein>
<reference evidence="1 2" key="1">
    <citation type="submission" date="2012-02" db="EMBL/GenBank/DDBJ databases">
        <title>Complete sequence of chromosome of Singulisphaera acidiphila DSM 18658.</title>
        <authorList>
            <consortium name="US DOE Joint Genome Institute (JGI-PGF)"/>
            <person name="Lucas S."/>
            <person name="Copeland A."/>
            <person name="Lapidus A."/>
            <person name="Glavina del Rio T."/>
            <person name="Dalin E."/>
            <person name="Tice H."/>
            <person name="Bruce D."/>
            <person name="Goodwin L."/>
            <person name="Pitluck S."/>
            <person name="Peters L."/>
            <person name="Ovchinnikova G."/>
            <person name="Chertkov O."/>
            <person name="Kyrpides N."/>
            <person name="Mavromatis K."/>
            <person name="Ivanova N."/>
            <person name="Brettin T."/>
            <person name="Detter J.C."/>
            <person name="Han C."/>
            <person name="Larimer F."/>
            <person name="Land M."/>
            <person name="Hauser L."/>
            <person name="Markowitz V."/>
            <person name="Cheng J.-F."/>
            <person name="Hugenholtz P."/>
            <person name="Woyke T."/>
            <person name="Wu D."/>
            <person name="Tindall B."/>
            <person name="Pomrenke H."/>
            <person name="Brambilla E."/>
            <person name="Klenk H.-P."/>
            <person name="Eisen J.A."/>
        </authorList>
    </citation>
    <scope>NUCLEOTIDE SEQUENCE [LARGE SCALE GENOMIC DNA]</scope>
    <source>
        <strain evidence="2">ATCC BAA-1392 / DSM 18658 / VKM B-2454 / MOB10</strain>
    </source>
</reference>
<name>L0DH66_SINAD</name>
<accession>L0DH66</accession>
<proteinExistence type="predicted"/>
<sequence length="80" mass="8590">MLTERCVLSLDNMIAHGLNLLDVCLQAANGGLPNIQAGGNTFGEPGGLDPGLARRLEWLVRESAGRWAYARHVKDGPSFT</sequence>
<keyword evidence="2" id="KW-1185">Reference proteome</keyword>
<dbReference type="EMBL" id="CP003364">
    <property type="protein sequence ID" value="AGA28714.1"/>
    <property type="molecule type" value="Genomic_DNA"/>
</dbReference>
<dbReference type="AlphaFoldDB" id="L0DH66"/>
<evidence type="ECO:0000313" key="1">
    <source>
        <dbReference type="EMBL" id="AGA28714.1"/>
    </source>
</evidence>
<dbReference type="STRING" id="886293.Sinac_4532"/>
<dbReference type="KEGG" id="saci:Sinac_4532"/>
<organism evidence="1 2">
    <name type="scientific">Singulisphaera acidiphila (strain ATCC BAA-1392 / DSM 18658 / VKM B-2454 / MOB10)</name>
    <dbReference type="NCBI Taxonomy" id="886293"/>
    <lineage>
        <taxon>Bacteria</taxon>
        <taxon>Pseudomonadati</taxon>
        <taxon>Planctomycetota</taxon>
        <taxon>Planctomycetia</taxon>
        <taxon>Isosphaerales</taxon>
        <taxon>Isosphaeraceae</taxon>
        <taxon>Singulisphaera</taxon>
    </lineage>
</organism>
<dbReference type="Proteomes" id="UP000010798">
    <property type="component" value="Chromosome"/>
</dbReference>
<dbReference type="HOGENOM" id="CLU_2587834_0_0_0"/>
<dbReference type="RefSeq" id="WP_015247830.1">
    <property type="nucleotide sequence ID" value="NC_019892.1"/>
</dbReference>